<evidence type="ECO:0000313" key="4">
    <source>
        <dbReference type="Proteomes" id="UP000662572"/>
    </source>
</evidence>
<sequence>MSHIEIEHPGIMLREDFLETMGIKPGALAAAIGVDRAAIKKIIEGKRAITAEMALRLSIFFGTTAEFWMNLQSDFDLRLARRERLEEFKSRILPNEPA</sequence>
<evidence type="ECO:0000259" key="2">
    <source>
        <dbReference type="PROSITE" id="PS50943"/>
    </source>
</evidence>
<keyword evidence="4" id="KW-1185">Reference proteome</keyword>
<dbReference type="AlphaFoldDB" id="A0A918Q168"/>
<dbReference type="NCBIfam" id="TIGR02607">
    <property type="entry name" value="antidote_HigA"/>
    <property type="match status" value="1"/>
</dbReference>
<keyword evidence="1" id="KW-0238">DNA-binding</keyword>
<reference evidence="3" key="1">
    <citation type="journal article" date="2014" name="Int. J. Syst. Evol. Microbiol.">
        <title>Complete genome sequence of Corynebacterium casei LMG S-19264T (=DSM 44701T), isolated from a smear-ripened cheese.</title>
        <authorList>
            <consortium name="US DOE Joint Genome Institute (JGI-PGF)"/>
            <person name="Walter F."/>
            <person name="Albersmeier A."/>
            <person name="Kalinowski J."/>
            <person name="Ruckert C."/>
        </authorList>
    </citation>
    <scope>NUCLEOTIDE SEQUENCE</scope>
    <source>
        <strain evidence="3">KCTC 32296</strain>
    </source>
</reference>
<dbReference type="Proteomes" id="UP000662572">
    <property type="component" value="Unassembled WGS sequence"/>
</dbReference>
<dbReference type="Pfam" id="PF01381">
    <property type="entry name" value="HTH_3"/>
    <property type="match status" value="1"/>
</dbReference>
<dbReference type="RefSeq" id="WP_189485819.1">
    <property type="nucleotide sequence ID" value="NZ_BMZB01000001.1"/>
</dbReference>
<dbReference type="InterPro" id="IPR013430">
    <property type="entry name" value="Toxin_antidote_HigA"/>
</dbReference>
<gene>
    <name evidence="3" type="ORF">GCM10011273_15860</name>
</gene>
<dbReference type="PROSITE" id="PS50943">
    <property type="entry name" value="HTH_CROC1"/>
    <property type="match status" value="1"/>
</dbReference>
<dbReference type="SUPFAM" id="SSF47413">
    <property type="entry name" value="lambda repressor-like DNA-binding domains"/>
    <property type="match status" value="1"/>
</dbReference>
<comment type="caution">
    <text evidence="3">The sequence shown here is derived from an EMBL/GenBank/DDBJ whole genome shotgun (WGS) entry which is preliminary data.</text>
</comment>
<organism evidence="3 4">
    <name type="scientific">Asticcacaulis endophyticus</name>
    <dbReference type="NCBI Taxonomy" id="1395890"/>
    <lineage>
        <taxon>Bacteria</taxon>
        <taxon>Pseudomonadati</taxon>
        <taxon>Pseudomonadota</taxon>
        <taxon>Alphaproteobacteria</taxon>
        <taxon>Caulobacterales</taxon>
        <taxon>Caulobacteraceae</taxon>
        <taxon>Asticcacaulis</taxon>
    </lineage>
</organism>
<evidence type="ECO:0000256" key="1">
    <source>
        <dbReference type="ARBA" id="ARBA00023125"/>
    </source>
</evidence>
<dbReference type="InterPro" id="IPR010982">
    <property type="entry name" value="Lambda_DNA-bd_dom_sf"/>
</dbReference>
<dbReference type="InterPro" id="IPR001387">
    <property type="entry name" value="Cro/C1-type_HTH"/>
</dbReference>
<dbReference type="PANTHER" id="PTHR36924">
    <property type="entry name" value="ANTITOXIN HIGA-1"/>
    <property type="match status" value="1"/>
</dbReference>
<dbReference type="PANTHER" id="PTHR36924:SF1">
    <property type="entry name" value="ANTITOXIN HIGA-1"/>
    <property type="match status" value="1"/>
</dbReference>
<dbReference type="CDD" id="cd00093">
    <property type="entry name" value="HTH_XRE"/>
    <property type="match status" value="1"/>
</dbReference>
<dbReference type="EMBL" id="BMZB01000001">
    <property type="protein sequence ID" value="GGZ30424.1"/>
    <property type="molecule type" value="Genomic_DNA"/>
</dbReference>
<evidence type="ECO:0000313" key="3">
    <source>
        <dbReference type="EMBL" id="GGZ30424.1"/>
    </source>
</evidence>
<dbReference type="Gene3D" id="1.10.260.40">
    <property type="entry name" value="lambda repressor-like DNA-binding domains"/>
    <property type="match status" value="1"/>
</dbReference>
<accession>A0A918Q168</accession>
<proteinExistence type="predicted"/>
<dbReference type="SMART" id="SM00530">
    <property type="entry name" value="HTH_XRE"/>
    <property type="match status" value="1"/>
</dbReference>
<feature type="domain" description="HTH cro/C1-type" evidence="2">
    <location>
        <begin position="27"/>
        <end position="68"/>
    </location>
</feature>
<dbReference type="GO" id="GO:0003677">
    <property type="term" value="F:DNA binding"/>
    <property type="evidence" value="ECO:0007669"/>
    <property type="project" value="UniProtKB-KW"/>
</dbReference>
<reference evidence="3" key="2">
    <citation type="submission" date="2020-09" db="EMBL/GenBank/DDBJ databases">
        <authorList>
            <person name="Sun Q."/>
            <person name="Kim S."/>
        </authorList>
    </citation>
    <scope>NUCLEOTIDE SEQUENCE</scope>
    <source>
        <strain evidence="3">KCTC 32296</strain>
    </source>
</reference>
<name>A0A918Q168_9CAUL</name>
<protein>
    <submittedName>
        <fullName evidence="3">Transcriptional regulator</fullName>
    </submittedName>
</protein>